<dbReference type="Proteomes" id="UP000245288">
    <property type="component" value="Unassembled WGS sequence"/>
</dbReference>
<evidence type="ECO:0000256" key="7">
    <source>
        <dbReference type="SAM" id="Phobius"/>
    </source>
</evidence>
<evidence type="ECO:0000259" key="8">
    <source>
        <dbReference type="Pfam" id="PF00892"/>
    </source>
</evidence>
<proteinExistence type="inferred from homology"/>
<sequence length="298" mass="32270">MNQYMKGVLCTIIGGACWGISGTCGEYLCTYRGMDTRVLTDMRLLGAGIILCIFLACRERKKLQEFLHTPKALIHCIIFGVCGLMFTQFAYLTAISKTNAGTATVLQYLSAIIVLLVVCVKNRKLPVLRENIAIISCLLGTFLVATHGSFTSLYISKEGLLWGMLAALAAALYILIPQKLLSEWGSILPVGIGMLSGGIAFFILMRVWKISVQFDLITALITVVIVLVGTVLAFTMFLKGTNMVGPARGNMLGCVEPLVATICSAVFLKTVFKAMDLIGFAFIIATVFILAKAEKTKA</sequence>
<dbReference type="AlphaFoldDB" id="A0A2V1JQ03"/>
<dbReference type="PROSITE" id="PS51257">
    <property type="entry name" value="PROKAR_LIPOPROTEIN"/>
    <property type="match status" value="1"/>
</dbReference>
<comment type="subcellular location">
    <subcellularLocation>
        <location evidence="1">Cell membrane</location>
        <topology evidence="1">Multi-pass membrane protein</topology>
    </subcellularLocation>
</comment>
<keyword evidence="3" id="KW-1003">Cell membrane</keyword>
<evidence type="ECO:0000256" key="2">
    <source>
        <dbReference type="ARBA" id="ARBA00007362"/>
    </source>
</evidence>
<dbReference type="PANTHER" id="PTHR32322">
    <property type="entry name" value="INNER MEMBRANE TRANSPORTER"/>
    <property type="match status" value="1"/>
</dbReference>
<comment type="similarity">
    <text evidence="2">Belongs to the EamA transporter family.</text>
</comment>
<dbReference type="InterPro" id="IPR000620">
    <property type="entry name" value="EamA_dom"/>
</dbReference>
<evidence type="ECO:0000256" key="3">
    <source>
        <dbReference type="ARBA" id="ARBA00022475"/>
    </source>
</evidence>
<dbReference type="InterPro" id="IPR037185">
    <property type="entry name" value="EmrE-like"/>
</dbReference>
<dbReference type="PANTHER" id="PTHR32322:SF18">
    <property type="entry name" value="S-ADENOSYLMETHIONINE_S-ADENOSYLHOMOCYSTEINE TRANSPORTER"/>
    <property type="match status" value="1"/>
</dbReference>
<dbReference type="RefSeq" id="WP_109215412.1">
    <property type="nucleotide sequence ID" value="NZ_JAQDGV010000020.1"/>
</dbReference>
<feature type="domain" description="EamA" evidence="8">
    <location>
        <begin position="159"/>
        <end position="290"/>
    </location>
</feature>
<dbReference type="GO" id="GO:0005886">
    <property type="term" value="C:plasma membrane"/>
    <property type="evidence" value="ECO:0007669"/>
    <property type="project" value="UniProtKB-SubCell"/>
</dbReference>
<feature type="transmembrane region" description="Helical" evidence="7">
    <location>
        <begin position="159"/>
        <end position="176"/>
    </location>
</feature>
<feature type="transmembrane region" description="Helical" evidence="7">
    <location>
        <begin position="250"/>
        <end position="268"/>
    </location>
</feature>
<feature type="transmembrane region" description="Helical" evidence="7">
    <location>
        <begin position="41"/>
        <end position="60"/>
    </location>
</feature>
<keyword evidence="10" id="KW-1185">Reference proteome</keyword>
<evidence type="ECO:0000256" key="6">
    <source>
        <dbReference type="ARBA" id="ARBA00023136"/>
    </source>
</evidence>
<gene>
    <name evidence="9" type="ORF">LG34_07040</name>
</gene>
<feature type="transmembrane region" description="Helical" evidence="7">
    <location>
        <begin position="214"/>
        <end position="238"/>
    </location>
</feature>
<organism evidence="9 10">
    <name type="scientific">Eubacterium ramulus</name>
    <dbReference type="NCBI Taxonomy" id="39490"/>
    <lineage>
        <taxon>Bacteria</taxon>
        <taxon>Bacillati</taxon>
        <taxon>Bacillota</taxon>
        <taxon>Clostridia</taxon>
        <taxon>Eubacteriales</taxon>
        <taxon>Eubacteriaceae</taxon>
        <taxon>Eubacterium</taxon>
    </lineage>
</organism>
<evidence type="ECO:0000256" key="1">
    <source>
        <dbReference type="ARBA" id="ARBA00004651"/>
    </source>
</evidence>
<feature type="transmembrane region" description="Helical" evidence="7">
    <location>
        <begin position="188"/>
        <end position="208"/>
    </location>
</feature>
<feature type="transmembrane region" description="Helical" evidence="7">
    <location>
        <begin position="274"/>
        <end position="291"/>
    </location>
</feature>
<evidence type="ECO:0000313" key="9">
    <source>
        <dbReference type="EMBL" id="PWE86937.1"/>
    </source>
</evidence>
<feature type="transmembrane region" description="Helical" evidence="7">
    <location>
        <begin position="100"/>
        <end position="120"/>
    </location>
</feature>
<evidence type="ECO:0000313" key="10">
    <source>
        <dbReference type="Proteomes" id="UP000245288"/>
    </source>
</evidence>
<feature type="transmembrane region" description="Helical" evidence="7">
    <location>
        <begin position="132"/>
        <end position="153"/>
    </location>
</feature>
<feature type="domain" description="EamA" evidence="8">
    <location>
        <begin position="5"/>
        <end position="145"/>
    </location>
</feature>
<dbReference type="OrthoDB" id="9810818at2"/>
<dbReference type="SUPFAM" id="SSF103481">
    <property type="entry name" value="Multidrug resistance efflux transporter EmrE"/>
    <property type="match status" value="2"/>
</dbReference>
<accession>A0A2V1JQ03</accession>
<dbReference type="EMBL" id="JRFU01000075">
    <property type="protein sequence ID" value="PWE86937.1"/>
    <property type="molecule type" value="Genomic_DNA"/>
</dbReference>
<keyword evidence="4 7" id="KW-0812">Transmembrane</keyword>
<keyword evidence="6 7" id="KW-0472">Membrane</keyword>
<keyword evidence="5 7" id="KW-1133">Transmembrane helix</keyword>
<name>A0A2V1JQ03_EUBRA</name>
<dbReference type="InterPro" id="IPR050638">
    <property type="entry name" value="AA-Vitamin_Transporters"/>
</dbReference>
<reference evidence="9 10" key="1">
    <citation type="submission" date="2014-09" db="EMBL/GenBank/DDBJ databases">
        <title>Butyrate-producing bacteria isolated from human gut.</title>
        <authorList>
            <person name="Zhang Q."/>
            <person name="Zhao L."/>
        </authorList>
    </citation>
    <scope>NUCLEOTIDE SEQUENCE [LARGE SCALE GENOMIC DNA]</scope>
    <source>
        <strain evidence="9 10">21</strain>
    </source>
</reference>
<comment type="caution">
    <text evidence="9">The sequence shown here is derived from an EMBL/GenBank/DDBJ whole genome shotgun (WGS) entry which is preliminary data.</text>
</comment>
<feature type="transmembrane region" description="Helical" evidence="7">
    <location>
        <begin position="72"/>
        <end position="94"/>
    </location>
</feature>
<evidence type="ECO:0000256" key="4">
    <source>
        <dbReference type="ARBA" id="ARBA00022692"/>
    </source>
</evidence>
<evidence type="ECO:0000256" key="5">
    <source>
        <dbReference type="ARBA" id="ARBA00022989"/>
    </source>
</evidence>
<protein>
    <recommendedName>
        <fullName evidence="8">EamA domain-containing protein</fullName>
    </recommendedName>
</protein>
<dbReference type="Pfam" id="PF00892">
    <property type="entry name" value="EamA"/>
    <property type="match status" value="2"/>
</dbReference>